<evidence type="ECO:0000313" key="3">
    <source>
        <dbReference type="Proteomes" id="UP000266206"/>
    </source>
</evidence>
<accession>A0A3A1YU39</accession>
<feature type="region of interest" description="Disordered" evidence="1">
    <location>
        <begin position="241"/>
        <end position="275"/>
    </location>
</feature>
<dbReference type="RefSeq" id="WP_119516027.1">
    <property type="nucleotide sequence ID" value="NZ_NQYH01000005.1"/>
</dbReference>
<gene>
    <name evidence="2" type="ORF">CJP73_07720</name>
</gene>
<comment type="caution">
    <text evidence="2">The sequence shown here is derived from an EMBL/GenBank/DDBJ whole genome shotgun (WGS) entry which is preliminary data.</text>
</comment>
<dbReference type="OrthoDB" id="6696486at2"/>
<organism evidence="2 3">
    <name type="scientific">Neopusillimonas maritima</name>
    <dbReference type="NCBI Taxonomy" id="2026239"/>
    <lineage>
        <taxon>Bacteria</taxon>
        <taxon>Pseudomonadati</taxon>
        <taxon>Pseudomonadota</taxon>
        <taxon>Betaproteobacteria</taxon>
        <taxon>Burkholderiales</taxon>
        <taxon>Alcaligenaceae</taxon>
        <taxon>Neopusillimonas</taxon>
    </lineage>
</organism>
<dbReference type="EMBL" id="NQYH01000005">
    <property type="protein sequence ID" value="RIY41026.1"/>
    <property type="molecule type" value="Genomic_DNA"/>
</dbReference>
<name>A0A3A1YU39_9BURK</name>
<evidence type="ECO:0000256" key="1">
    <source>
        <dbReference type="SAM" id="MobiDB-lite"/>
    </source>
</evidence>
<protein>
    <submittedName>
        <fullName evidence="2">Uncharacterized protein</fullName>
    </submittedName>
</protein>
<sequence length="275" mass="30609">MPNEQRQKLVPGITKASQWPTNKAQAKAVSSAYQKALAAYRTSGKPKPCYYCGYASKHNELVDDDAALHKTSGHRWRVICSGCHGYLRIGQNPVQGLKAFSDGFYGKTSRLLHSDPQSGPSAQVLNHLYRVIGLAMLDEQTGQMAQKLYNKLASQKLVEQTKVAFGTNLPSEMHNALKQLSKQPQRYKDRGEALQSLRLIYHPDVIKRWGARLKDEVRAESPSNWRQTHEEKLQALQKYLGQTLTEPPGASSAGGHTFDGPQSLAELGPNDDDFH</sequence>
<dbReference type="AlphaFoldDB" id="A0A3A1YU39"/>
<dbReference type="Proteomes" id="UP000266206">
    <property type="component" value="Unassembled WGS sequence"/>
</dbReference>
<evidence type="ECO:0000313" key="2">
    <source>
        <dbReference type="EMBL" id="RIY41026.1"/>
    </source>
</evidence>
<reference evidence="2 3" key="1">
    <citation type="submission" date="2017-08" db="EMBL/GenBank/DDBJ databases">
        <title>Pusillimonas indicus sp. nov., a member of the family Alcaligenaceae isolated from surface seawater.</title>
        <authorList>
            <person name="Li J."/>
        </authorList>
    </citation>
    <scope>NUCLEOTIDE SEQUENCE [LARGE SCALE GENOMIC DNA]</scope>
    <source>
        <strain evidence="2 3">L52-1-41</strain>
    </source>
</reference>
<proteinExistence type="predicted"/>